<keyword evidence="2" id="KW-0732">Signal</keyword>
<feature type="signal peptide" evidence="2">
    <location>
        <begin position="1"/>
        <end position="23"/>
    </location>
</feature>
<reference evidence="4 6" key="1">
    <citation type="submission" date="2015-09" db="EMBL/GenBank/DDBJ databases">
        <authorList>
            <consortium name="Pathogen Informatics"/>
        </authorList>
    </citation>
    <scope>NUCLEOTIDE SEQUENCE [LARGE SCALE GENOMIC DNA]</scope>
    <source>
        <strain evidence="4 6">2789STDY5834847</strain>
    </source>
</reference>
<dbReference type="EMBL" id="CZAF01000011">
    <property type="protein sequence ID" value="CUP44289.1"/>
    <property type="molecule type" value="Genomic_DNA"/>
</dbReference>
<dbReference type="EMBL" id="JAQNQY010000008">
    <property type="protein sequence ID" value="MDC1752741.1"/>
    <property type="molecule type" value="Genomic_DNA"/>
</dbReference>
<protein>
    <submittedName>
        <fullName evidence="5">Alpha/beta hydrolase</fullName>
    </submittedName>
    <submittedName>
        <fullName evidence="4">Lipase</fullName>
    </submittedName>
</protein>
<dbReference type="PANTHER" id="PTHR48081">
    <property type="entry name" value="AB HYDROLASE SUPERFAMILY PROTEIN C4A8.06C"/>
    <property type="match status" value="1"/>
</dbReference>
<evidence type="ECO:0000256" key="1">
    <source>
        <dbReference type="ARBA" id="ARBA00022801"/>
    </source>
</evidence>
<gene>
    <name evidence="4" type="ORF">ERS852462_03625</name>
    <name evidence="5" type="ORF">POY80_09845</name>
</gene>
<evidence type="ECO:0000256" key="2">
    <source>
        <dbReference type="SAM" id="SignalP"/>
    </source>
</evidence>
<dbReference type="InterPro" id="IPR029058">
    <property type="entry name" value="AB_hydrolase_fold"/>
</dbReference>
<dbReference type="Proteomes" id="UP000095614">
    <property type="component" value="Unassembled WGS sequence"/>
</dbReference>
<dbReference type="InterPro" id="IPR050300">
    <property type="entry name" value="GDXG_lipolytic_enzyme"/>
</dbReference>
<dbReference type="SUPFAM" id="SSF53474">
    <property type="entry name" value="alpha/beta-Hydrolases"/>
    <property type="match status" value="1"/>
</dbReference>
<evidence type="ECO:0000313" key="5">
    <source>
        <dbReference type="EMBL" id="MDC1752741.1"/>
    </source>
</evidence>
<sequence length="320" mass="35999">MGKRFIFILMTCSLLSIATVVHAQYIDKQTYTFAIKKADTLKLDKYVMIDQIQGTQSKPVILFAFGGGFKGGRRDNPDYISYFHFLARAGYVVVSTDYRTQLKDIDKSEYSDLQGFSSALQQAITCAVEDFGDATNYIIEHSVEWQINPAQIIACGSSAGAITALQAEYEICNQTAFADRLPANFNYAGVISFSGAICANGIPKWIMSPCPLMLFHGDADSTVPFTKAVVEEEMGLWGSNFICMQLKEKETAYYFYIAEGIGHSLSYSPMKDNRHDILSFLNRLVLGKEKRCITTVEKNPEISRYKSDFTIEDYIRENMR</sequence>
<dbReference type="Pfam" id="PF20434">
    <property type="entry name" value="BD-FAE"/>
    <property type="match status" value="1"/>
</dbReference>
<dbReference type="Proteomes" id="UP001218502">
    <property type="component" value="Unassembled WGS sequence"/>
</dbReference>
<dbReference type="GO" id="GO:0016787">
    <property type="term" value="F:hydrolase activity"/>
    <property type="evidence" value="ECO:0007669"/>
    <property type="project" value="UniProtKB-KW"/>
</dbReference>
<reference evidence="5" key="2">
    <citation type="submission" date="2022-10" db="EMBL/GenBank/DDBJ databases">
        <title>Human gut microbiome strain richness.</title>
        <authorList>
            <person name="Chen-Liaw A."/>
        </authorList>
    </citation>
    <scope>NUCLEOTIDE SEQUENCE</scope>
    <source>
        <strain evidence="5">A1_m1001262Bd0_191120</strain>
    </source>
</reference>
<evidence type="ECO:0000259" key="3">
    <source>
        <dbReference type="Pfam" id="PF20434"/>
    </source>
</evidence>
<dbReference type="RefSeq" id="WP_057098125.1">
    <property type="nucleotide sequence ID" value="NZ_CACRTC010000025.1"/>
</dbReference>
<name>A0A174NE37_BACUN</name>
<accession>A0A174NE37</accession>
<proteinExistence type="predicted"/>
<dbReference type="OrthoDB" id="9803990at2"/>
<feature type="domain" description="BD-FAE-like" evidence="3">
    <location>
        <begin position="54"/>
        <end position="170"/>
    </location>
</feature>
<feature type="chain" id="PRO_5042683439" evidence="2">
    <location>
        <begin position="24"/>
        <end position="320"/>
    </location>
</feature>
<evidence type="ECO:0000313" key="6">
    <source>
        <dbReference type="Proteomes" id="UP000095614"/>
    </source>
</evidence>
<evidence type="ECO:0000313" key="4">
    <source>
        <dbReference type="EMBL" id="CUP44289.1"/>
    </source>
</evidence>
<dbReference type="AlphaFoldDB" id="A0A174NE37"/>
<dbReference type="PANTHER" id="PTHR48081:SF8">
    <property type="entry name" value="ALPHA_BETA HYDROLASE FOLD-3 DOMAIN-CONTAINING PROTEIN-RELATED"/>
    <property type="match status" value="1"/>
</dbReference>
<keyword evidence="1 5" id="KW-0378">Hydrolase</keyword>
<organism evidence="4 6">
    <name type="scientific">Bacteroides uniformis</name>
    <dbReference type="NCBI Taxonomy" id="820"/>
    <lineage>
        <taxon>Bacteria</taxon>
        <taxon>Pseudomonadati</taxon>
        <taxon>Bacteroidota</taxon>
        <taxon>Bacteroidia</taxon>
        <taxon>Bacteroidales</taxon>
        <taxon>Bacteroidaceae</taxon>
        <taxon>Bacteroides</taxon>
    </lineage>
</organism>
<dbReference type="Gene3D" id="3.40.50.1820">
    <property type="entry name" value="alpha/beta hydrolase"/>
    <property type="match status" value="1"/>
</dbReference>
<dbReference type="InterPro" id="IPR049492">
    <property type="entry name" value="BD-FAE-like_dom"/>
</dbReference>